<organism evidence="4 6">
    <name type="scientific">Burkholderia latens</name>
    <dbReference type="NCBI Taxonomy" id="488446"/>
    <lineage>
        <taxon>Bacteria</taxon>
        <taxon>Pseudomonadati</taxon>
        <taxon>Pseudomonadota</taxon>
        <taxon>Betaproteobacteria</taxon>
        <taxon>Burkholderiales</taxon>
        <taxon>Burkholderiaceae</taxon>
        <taxon>Burkholderia</taxon>
        <taxon>Burkholderia cepacia complex</taxon>
    </lineage>
</organism>
<reference evidence="5 7" key="2">
    <citation type="submission" date="2019-09" db="EMBL/GenBank/DDBJ databases">
        <authorList>
            <person name="Depoorter E."/>
        </authorList>
    </citation>
    <scope>NUCLEOTIDE SEQUENCE [LARGE SCALE GENOMIC DNA]</scope>
    <source>
        <strain evidence="5">LMG 24064</strain>
    </source>
</reference>
<accession>A0A6H9SPG3</accession>
<dbReference type="PROSITE" id="PS51208">
    <property type="entry name" value="AUTOTRANSPORTER"/>
    <property type="match status" value="1"/>
</dbReference>
<dbReference type="EMBL" id="VZOJ01000034">
    <property type="protein sequence ID" value="KAB0641886.1"/>
    <property type="molecule type" value="Genomic_DNA"/>
</dbReference>
<dbReference type="InterPro" id="IPR043990">
    <property type="entry name" value="AC_1"/>
</dbReference>
<dbReference type="GO" id="GO:0019867">
    <property type="term" value="C:outer membrane"/>
    <property type="evidence" value="ECO:0007669"/>
    <property type="project" value="InterPro"/>
</dbReference>
<evidence type="ECO:0000256" key="2">
    <source>
        <dbReference type="ARBA" id="ARBA00023026"/>
    </source>
</evidence>
<keyword evidence="2" id="KW-0843">Virulence</keyword>
<evidence type="ECO:0000313" key="7">
    <source>
        <dbReference type="Proteomes" id="UP000494222"/>
    </source>
</evidence>
<dbReference type="InterPro" id="IPR006315">
    <property type="entry name" value="OM_autotransptr_brl_dom"/>
</dbReference>
<dbReference type="InterPro" id="IPR005546">
    <property type="entry name" value="Autotransporte_beta"/>
</dbReference>
<dbReference type="InterPro" id="IPR051551">
    <property type="entry name" value="Autotransporter_adhesion"/>
</dbReference>
<dbReference type="Pfam" id="PF13018">
    <property type="entry name" value="ESPR"/>
    <property type="match status" value="1"/>
</dbReference>
<dbReference type="Gene3D" id="2.40.128.130">
    <property type="entry name" value="Autotransporter beta-domain"/>
    <property type="match status" value="1"/>
</dbReference>
<dbReference type="InterPro" id="IPR012332">
    <property type="entry name" value="Autotransporter_pectin_lyase_C"/>
</dbReference>
<evidence type="ECO:0000313" key="4">
    <source>
        <dbReference type="EMBL" id="KAB0641886.1"/>
    </source>
</evidence>
<dbReference type="InterPro" id="IPR013425">
    <property type="entry name" value="Autotrns_rpt"/>
</dbReference>
<evidence type="ECO:0000313" key="5">
    <source>
        <dbReference type="EMBL" id="VWB19026.1"/>
    </source>
</evidence>
<dbReference type="RefSeq" id="WP_151064982.1">
    <property type="nucleotide sequence ID" value="NZ_CABVPL010000003.1"/>
</dbReference>
<dbReference type="Proteomes" id="UP000430232">
    <property type="component" value="Unassembled WGS sequence"/>
</dbReference>
<dbReference type="SMART" id="SM00869">
    <property type="entry name" value="Autotransporter"/>
    <property type="match status" value="1"/>
</dbReference>
<dbReference type="PANTHER" id="PTHR35037">
    <property type="entry name" value="C-TERMINAL REGION OF AIDA-LIKE PROTEIN"/>
    <property type="match status" value="1"/>
</dbReference>
<dbReference type="InterPro" id="IPR024973">
    <property type="entry name" value="ESPR"/>
</dbReference>
<dbReference type="InterPro" id="IPR011050">
    <property type="entry name" value="Pectin_lyase_fold/virulence"/>
</dbReference>
<dbReference type="SUPFAM" id="SSF103515">
    <property type="entry name" value="Autotransporter"/>
    <property type="match status" value="1"/>
</dbReference>
<feature type="domain" description="Autotransporter" evidence="3">
    <location>
        <begin position="1162"/>
        <end position="1441"/>
    </location>
</feature>
<dbReference type="Pfam" id="PF12951">
    <property type="entry name" value="PATR"/>
    <property type="match status" value="7"/>
</dbReference>
<dbReference type="InterPro" id="IPR036709">
    <property type="entry name" value="Autotransporte_beta_dom_sf"/>
</dbReference>
<protein>
    <submittedName>
        <fullName evidence="4">Autotransporter outer membrane beta-barrel domain-containing protein</fullName>
    </submittedName>
    <submittedName>
        <fullName evidence="5">Outer membrane autotransporter</fullName>
    </submittedName>
</protein>
<dbReference type="NCBIfam" id="TIGR02601">
    <property type="entry name" value="autotrns_rpt"/>
    <property type="match status" value="7"/>
</dbReference>
<keyword evidence="6" id="KW-1185">Reference proteome</keyword>
<gene>
    <name evidence="5" type="ORF">BLA24064_00725</name>
    <name evidence="4" type="ORF">F7R21_14570</name>
</gene>
<dbReference type="PANTHER" id="PTHR35037:SF3">
    <property type="entry name" value="C-TERMINAL REGION OF AIDA-LIKE PROTEIN"/>
    <property type="match status" value="1"/>
</dbReference>
<dbReference type="Proteomes" id="UP000494222">
    <property type="component" value="Unassembled WGS sequence"/>
</dbReference>
<evidence type="ECO:0000259" key="3">
    <source>
        <dbReference type="PROSITE" id="PS51208"/>
    </source>
</evidence>
<name>A0A6H9SPG3_9BURK</name>
<sequence length="1441" mass="139826">MNRMFRIIWSRALRTWVVASELTTRGGRSGGDSGRCQVWAAGAGVSVLALCCWAAPAGAQVWKGTTSGDWTVGSNWSTGTAPTGAGTVTINTNSPNPTVLGVSGAATATIGTLYMSGVAAGTANTFTSALTIQNGSKLTSGAANIGYWDAGASVTGSATATVTGPGSSWSATSMALGTGATNGVTGTSAPGTLNIADGAAVKVTGTMAFGASSGSGTLNITGGGTLTTGNATMWDLGASTVNTANISGAGSKWSVGGTLVVGFRASGTAGTSTINVANGGAVAATGDINFGGTTLSTGGAGTVTVTGAGSQLSAGGALNIGLWSKGSTLTVSDGALATASTVTITSSAFSTATLNLSSGGTLATQSLTAGGGAAQANFDGGTLRATANNTAFVSGFTGTGLNLAAGGLTVDTGGFNVTAASPFSGTGALTKVGTGTATLTGDNTYTGGTTVAAGTLQIGNGGTTGSIVGDVTNNGTLAFDRSDTATYGGTISGSGAVSQLGTGTTVLTGNNGYTGGTTISAGTLQLGNGGTSGSITGNVTNNGTLAFDRSDTSTYGGQISGSGAVNQIGAGTTVLTGNNTYTGGTAINGGTLQVASDANLGDASGALSFNGGTLHNTAALTSARAITLGAAGGTFQTTGNLTLTGTIGGAGALTKTDSGTLALGADNTYTGGTTISAGTLQLGNGGTSGSIVGDVTNNGTLAFDRSDTSAYGGTISGSGAVAQIGAGTTVLTGNNGYTGGTTISAGTLQLGNGGTSGSIVGDVTNNGTLAFDRSDTAIYGGRISGNGSLSQIGAGTTVLTGNNSYAGGTTIAAGTLQLGNGGTSGGIVGNVVNNGTLAFNRSDTVTYGGTISGSGAVSQSGTGTTILAGNNSYTGGTTIAAGALAVGDASHPLATTGSGDVSVASGAALGGYGQIAGSVQNGGTLAPANALPVFAAGPAGTLRIGGSLANTGTLQLAAASGRAGNVLEVGGNYAGGGRLIVNTLLNEGGAASQTDRLVVHGQTSGQTAIAVRGSGAGAKTVGDGILVVEVGPQSGASSVQQATAAAGPGLQREIHQGVQSAPGSFQLAGPVQAGAYQYLLYQGGAQSAQDWYLRSAIVDAGAPASGTPGSGAPVQGAQQAPLYRPAVAGYALMPALNVDYGFSVLGRLHERVGDVAALEAAQGTHGDAVWARVGGNGLDASAGRFSADSRTYLAQFGKDWTLRSNPASGSTHAGVTATIGSMSASFDDRLRPIAGLATQTGTAEMQAQSLGAYLTHYFAGSGYVDAVAQITHYRNKYGDVYRGQGVQNGYGAGMSLEAGQPFAVAGLFAVEPQMQLMYQYTHLNHFDDAVSSISGNTTHALRGRAGIRLFKANMADASGSTAATPYLTADVLHDFTPMGTTVIAGNAVPAEFGRTWYELGAGISAQLGRAMQLTAQVKYASRIGGDERRNLAVQGGLRYGW</sequence>
<evidence type="ECO:0000256" key="1">
    <source>
        <dbReference type="ARBA" id="ARBA00022729"/>
    </source>
</evidence>
<dbReference type="CDD" id="cd01344">
    <property type="entry name" value="PL2_Passenger_AT"/>
    <property type="match status" value="1"/>
</dbReference>
<proteinExistence type="predicted"/>
<dbReference type="OrthoDB" id="8613300at2"/>
<dbReference type="Gene3D" id="2.160.20.20">
    <property type="match status" value="4"/>
</dbReference>
<dbReference type="SUPFAM" id="SSF51126">
    <property type="entry name" value="Pectin lyase-like"/>
    <property type="match status" value="4"/>
</dbReference>
<reference evidence="4 6" key="1">
    <citation type="submission" date="2019-09" db="EMBL/GenBank/DDBJ databases">
        <title>Draft genome sequences of 48 bacterial type strains from the CCUG.</title>
        <authorList>
            <person name="Tunovic T."/>
            <person name="Pineiro-Iglesias B."/>
            <person name="Unosson C."/>
            <person name="Inganas E."/>
            <person name="Ohlen M."/>
            <person name="Cardew S."/>
            <person name="Jensie-Markopoulos S."/>
            <person name="Salva-Serra F."/>
            <person name="Jaen-Luchoro D."/>
            <person name="Karlsson R."/>
            <person name="Svensson-Stadler L."/>
            <person name="Chun J."/>
            <person name="Moore E."/>
        </authorList>
    </citation>
    <scope>NUCLEOTIDE SEQUENCE [LARGE SCALE GENOMIC DNA]</scope>
    <source>
        <strain evidence="4 6">CCUG 54555</strain>
    </source>
</reference>
<evidence type="ECO:0000313" key="6">
    <source>
        <dbReference type="Proteomes" id="UP000430232"/>
    </source>
</evidence>
<dbReference type="NCBIfam" id="TIGR01414">
    <property type="entry name" value="autotrans_barl"/>
    <property type="match status" value="1"/>
</dbReference>
<keyword evidence="1" id="KW-0732">Signal</keyword>
<dbReference type="EMBL" id="CABVPL010000003">
    <property type="protein sequence ID" value="VWB19026.1"/>
    <property type="molecule type" value="Genomic_DNA"/>
</dbReference>
<dbReference type="GeneID" id="99788000"/>